<dbReference type="Proteomes" id="UP001194468">
    <property type="component" value="Unassembled WGS sequence"/>
</dbReference>
<feature type="region of interest" description="Disordered" evidence="1">
    <location>
        <begin position="1"/>
        <end position="20"/>
    </location>
</feature>
<organism evidence="2 3">
    <name type="scientific">Boletus edulis BED1</name>
    <dbReference type="NCBI Taxonomy" id="1328754"/>
    <lineage>
        <taxon>Eukaryota</taxon>
        <taxon>Fungi</taxon>
        <taxon>Dikarya</taxon>
        <taxon>Basidiomycota</taxon>
        <taxon>Agaricomycotina</taxon>
        <taxon>Agaricomycetes</taxon>
        <taxon>Agaricomycetidae</taxon>
        <taxon>Boletales</taxon>
        <taxon>Boletineae</taxon>
        <taxon>Boletaceae</taxon>
        <taxon>Boletoideae</taxon>
        <taxon>Boletus</taxon>
    </lineage>
</organism>
<protein>
    <submittedName>
        <fullName evidence="2">Uncharacterized protein</fullName>
    </submittedName>
</protein>
<comment type="caution">
    <text evidence="2">The sequence shown here is derived from an EMBL/GenBank/DDBJ whole genome shotgun (WGS) entry which is preliminary data.</text>
</comment>
<evidence type="ECO:0000256" key="1">
    <source>
        <dbReference type="SAM" id="MobiDB-lite"/>
    </source>
</evidence>
<dbReference type="EMBL" id="WHUW01000020">
    <property type="protein sequence ID" value="KAF8436799.1"/>
    <property type="molecule type" value="Genomic_DNA"/>
</dbReference>
<evidence type="ECO:0000313" key="2">
    <source>
        <dbReference type="EMBL" id="KAF8436799.1"/>
    </source>
</evidence>
<dbReference type="AlphaFoldDB" id="A0AAD4GCE0"/>
<evidence type="ECO:0000313" key="3">
    <source>
        <dbReference type="Proteomes" id="UP001194468"/>
    </source>
</evidence>
<keyword evidence="3" id="KW-1185">Reference proteome</keyword>
<reference evidence="2" key="2">
    <citation type="journal article" date="2020" name="Nat. Commun.">
        <title>Large-scale genome sequencing of mycorrhizal fungi provides insights into the early evolution of symbiotic traits.</title>
        <authorList>
            <person name="Miyauchi S."/>
            <person name="Kiss E."/>
            <person name="Kuo A."/>
            <person name="Drula E."/>
            <person name="Kohler A."/>
            <person name="Sanchez-Garcia M."/>
            <person name="Morin E."/>
            <person name="Andreopoulos B."/>
            <person name="Barry K.W."/>
            <person name="Bonito G."/>
            <person name="Buee M."/>
            <person name="Carver A."/>
            <person name="Chen C."/>
            <person name="Cichocki N."/>
            <person name="Clum A."/>
            <person name="Culley D."/>
            <person name="Crous P.W."/>
            <person name="Fauchery L."/>
            <person name="Girlanda M."/>
            <person name="Hayes R.D."/>
            <person name="Keri Z."/>
            <person name="LaButti K."/>
            <person name="Lipzen A."/>
            <person name="Lombard V."/>
            <person name="Magnuson J."/>
            <person name="Maillard F."/>
            <person name="Murat C."/>
            <person name="Nolan M."/>
            <person name="Ohm R.A."/>
            <person name="Pangilinan J."/>
            <person name="Pereira M.F."/>
            <person name="Perotto S."/>
            <person name="Peter M."/>
            <person name="Pfister S."/>
            <person name="Riley R."/>
            <person name="Sitrit Y."/>
            <person name="Stielow J.B."/>
            <person name="Szollosi G."/>
            <person name="Zifcakova L."/>
            <person name="Stursova M."/>
            <person name="Spatafora J.W."/>
            <person name="Tedersoo L."/>
            <person name="Vaario L.M."/>
            <person name="Yamada A."/>
            <person name="Yan M."/>
            <person name="Wang P."/>
            <person name="Xu J."/>
            <person name="Bruns T."/>
            <person name="Baldrian P."/>
            <person name="Vilgalys R."/>
            <person name="Dunand C."/>
            <person name="Henrissat B."/>
            <person name="Grigoriev I.V."/>
            <person name="Hibbett D."/>
            <person name="Nagy L.G."/>
            <person name="Martin F.M."/>
        </authorList>
    </citation>
    <scope>NUCLEOTIDE SEQUENCE</scope>
    <source>
        <strain evidence="2">BED1</strain>
    </source>
</reference>
<gene>
    <name evidence="2" type="ORF">L210DRAFT_2433143</name>
</gene>
<name>A0AAD4GCE0_BOLED</name>
<accession>A0AAD4GCE0</accession>
<sequence length="201" mass="22819">MKGQQPHVAAGKQSRDESLPCKETCSPRFLLALVTQSSRGGCSTMRPGPAMMQGMRLRYEDLMNGQGPRRIAMGSRASPNALDWANSSFEHRAAQATQQSNHQMCKLLACQREQDKSGACRTPQRCSNIDGHTVPLQRHSQLEWSICRPRCYNTRLQHIKHAYIVQNIGQRDVVLKSYHNQAIRRNTPIRHRTSTRLCLLE</sequence>
<reference evidence="2" key="1">
    <citation type="submission" date="2019-10" db="EMBL/GenBank/DDBJ databases">
        <authorList>
            <consortium name="DOE Joint Genome Institute"/>
            <person name="Kuo A."/>
            <person name="Miyauchi S."/>
            <person name="Kiss E."/>
            <person name="Drula E."/>
            <person name="Kohler A."/>
            <person name="Sanchez-Garcia M."/>
            <person name="Andreopoulos B."/>
            <person name="Barry K.W."/>
            <person name="Bonito G."/>
            <person name="Buee M."/>
            <person name="Carver A."/>
            <person name="Chen C."/>
            <person name="Cichocki N."/>
            <person name="Clum A."/>
            <person name="Culley D."/>
            <person name="Crous P.W."/>
            <person name="Fauchery L."/>
            <person name="Girlanda M."/>
            <person name="Hayes R."/>
            <person name="Keri Z."/>
            <person name="LaButti K."/>
            <person name="Lipzen A."/>
            <person name="Lombard V."/>
            <person name="Magnuson J."/>
            <person name="Maillard F."/>
            <person name="Morin E."/>
            <person name="Murat C."/>
            <person name="Nolan M."/>
            <person name="Ohm R."/>
            <person name="Pangilinan J."/>
            <person name="Pereira M."/>
            <person name="Perotto S."/>
            <person name="Peter M."/>
            <person name="Riley R."/>
            <person name="Sitrit Y."/>
            <person name="Stielow B."/>
            <person name="Szollosi G."/>
            <person name="Zifcakova L."/>
            <person name="Stursova M."/>
            <person name="Spatafora J.W."/>
            <person name="Tedersoo L."/>
            <person name="Vaario L.-M."/>
            <person name="Yamada A."/>
            <person name="Yan M."/>
            <person name="Wang P."/>
            <person name="Xu J."/>
            <person name="Bruns T."/>
            <person name="Baldrian P."/>
            <person name="Vilgalys R."/>
            <person name="Henrissat B."/>
            <person name="Grigoriev I.V."/>
            <person name="Hibbett D."/>
            <person name="Nagy L.G."/>
            <person name="Martin F.M."/>
        </authorList>
    </citation>
    <scope>NUCLEOTIDE SEQUENCE</scope>
    <source>
        <strain evidence="2">BED1</strain>
    </source>
</reference>
<proteinExistence type="predicted"/>